<dbReference type="Pfam" id="PF00078">
    <property type="entry name" value="RVT_1"/>
    <property type="match status" value="1"/>
</dbReference>
<feature type="region of interest" description="Disordered" evidence="1">
    <location>
        <begin position="41"/>
        <end position="69"/>
    </location>
</feature>
<dbReference type="InterPro" id="IPR043502">
    <property type="entry name" value="DNA/RNA_pol_sf"/>
</dbReference>
<dbReference type="InterPro" id="IPR000477">
    <property type="entry name" value="RT_dom"/>
</dbReference>
<accession>A0AAE0YBI0</accession>
<name>A0AAE0YBI0_9GAST</name>
<dbReference type="Gene3D" id="3.10.10.10">
    <property type="entry name" value="HIV Type 1 Reverse Transcriptase, subunit A, domain 1"/>
    <property type="match status" value="1"/>
</dbReference>
<dbReference type="EMBL" id="JAWDGP010006534">
    <property type="protein sequence ID" value="KAK3739411.1"/>
    <property type="molecule type" value="Genomic_DNA"/>
</dbReference>
<comment type="caution">
    <text evidence="3">The sequence shown here is derived from an EMBL/GenBank/DDBJ whole genome shotgun (WGS) entry which is preliminary data.</text>
</comment>
<reference evidence="3" key="1">
    <citation type="journal article" date="2023" name="G3 (Bethesda)">
        <title>A reference genome for the long-term kleptoplast-retaining sea slug Elysia crispata morphotype clarki.</title>
        <authorList>
            <person name="Eastman K.E."/>
            <person name="Pendleton A.L."/>
            <person name="Shaikh M.A."/>
            <person name="Suttiyut T."/>
            <person name="Ogas R."/>
            <person name="Tomko P."/>
            <person name="Gavelis G."/>
            <person name="Widhalm J.R."/>
            <person name="Wisecaver J.H."/>
        </authorList>
    </citation>
    <scope>NUCLEOTIDE SEQUENCE</scope>
    <source>
        <strain evidence="3">ECLA1</strain>
    </source>
</reference>
<dbReference type="SUPFAM" id="SSF56672">
    <property type="entry name" value="DNA/RNA polymerases"/>
    <property type="match status" value="1"/>
</dbReference>
<dbReference type="PANTHER" id="PTHR24559:SF435">
    <property type="entry name" value="RIBONUCLEASE H"/>
    <property type="match status" value="1"/>
</dbReference>
<dbReference type="PANTHER" id="PTHR24559">
    <property type="entry name" value="TRANSPOSON TY3-I GAG-POL POLYPROTEIN"/>
    <property type="match status" value="1"/>
</dbReference>
<sequence length="423" mass="45933">MERLEARSQLLPVCLNSRGGANDNAGTNALLSLPATRLGLQGPSTHSSGKRQTSVVASSAPEGGETDSSFQHLATDSVQSIPYSGYLVVDVKFGDEVVPRYFVFVVTGSSERCILELNVLRQLTNVGLGPFRSAEPPPSLPKLALTPNTPTYIPPRSTQVLTLTGTDSSLFLQVIVEPMESTDNNNGICVLRTTTTSNRGRMKVLVTNLTECDITIPPRAPFGEVSEVVTNPVTLHLAEAEEREPDFNFPMTFLARIKSCRMICLGDILMCLSGVTMTLVPATLSSTGSSFILMSRPIPPHHLQEVRSHIEDLVQRGIIETSTSPYAGSTVAVRKKSGGLRLCCDYRKLNTQTVRDTFSVPRIDECLDALAGCNVFSTLDLSSGFHQMSVAEEDRPKTAVTCCLDHFQWRRLPFGLTNAPATC</sequence>
<gene>
    <name evidence="3" type="ORF">RRG08_051280</name>
</gene>
<organism evidence="3 4">
    <name type="scientific">Elysia crispata</name>
    <name type="common">lettuce slug</name>
    <dbReference type="NCBI Taxonomy" id="231223"/>
    <lineage>
        <taxon>Eukaryota</taxon>
        <taxon>Metazoa</taxon>
        <taxon>Spiralia</taxon>
        <taxon>Lophotrochozoa</taxon>
        <taxon>Mollusca</taxon>
        <taxon>Gastropoda</taxon>
        <taxon>Heterobranchia</taxon>
        <taxon>Euthyneura</taxon>
        <taxon>Panpulmonata</taxon>
        <taxon>Sacoglossa</taxon>
        <taxon>Placobranchoidea</taxon>
        <taxon>Plakobranchidae</taxon>
        <taxon>Elysia</taxon>
    </lineage>
</organism>
<dbReference type="CDD" id="cd01647">
    <property type="entry name" value="RT_LTR"/>
    <property type="match status" value="1"/>
</dbReference>
<dbReference type="Proteomes" id="UP001283361">
    <property type="component" value="Unassembled WGS sequence"/>
</dbReference>
<evidence type="ECO:0000259" key="2">
    <source>
        <dbReference type="Pfam" id="PF00078"/>
    </source>
</evidence>
<evidence type="ECO:0000313" key="4">
    <source>
        <dbReference type="Proteomes" id="UP001283361"/>
    </source>
</evidence>
<dbReference type="InterPro" id="IPR043128">
    <property type="entry name" value="Rev_trsase/Diguanyl_cyclase"/>
</dbReference>
<protein>
    <recommendedName>
        <fullName evidence="2">Reverse transcriptase domain-containing protein</fullName>
    </recommendedName>
</protein>
<keyword evidence="4" id="KW-1185">Reference proteome</keyword>
<dbReference type="Gene3D" id="3.30.70.270">
    <property type="match status" value="1"/>
</dbReference>
<dbReference type="InterPro" id="IPR053134">
    <property type="entry name" value="RNA-dir_DNA_polymerase"/>
</dbReference>
<feature type="compositionally biased region" description="Polar residues" evidence="1">
    <location>
        <begin position="42"/>
        <end position="57"/>
    </location>
</feature>
<evidence type="ECO:0000256" key="1">
    <source>
        <dbReference type="SAM" id="MobiDB-lite"/>
    </source>
</evidence>
<proteinExistence type="predicted"/>
<feature type="domain" description="Reverse transcriptase" evidence="2">
    <location>
        <begin position="333"/>
        <end position="423"/>
    </location>
</feature>
<dbReference type="AlphaFoldDB" id="A0AAE0YBI0"/>
<evidence type="ECO:0000313" key="3">
    <source>
        <dbReference type="EMBL" id="KAK3739411.1"/>
    </source>
</evidence>